<name>A0A8J3U0N0_9ACTN</name>
<dbReference type="EMBL" id="BOOP01000003">
    <property type="protein sequence ID" value="GII36056.1"/>
    <property type="molecule type" value="Genomic_DNA"/>
</dbReference>
<proteinExistence type="predicted"/>
<evidence type="ECO:0000313" key="2">
    <source>
        <dbReference type="Proteomes" id="UP000622547"/>
    </source>
</evidence>
<sequence>MKDLFLSLRTYLKPYVRGVNPLAAAGSERPVRAIAVAEITSEPRRSGRGRREGLTDFTYNHKLDEIVHPATAAWNERQAEAGRDLIGRRMRHHRGV</sequence>
<gene>
    <name evidence="1" type="ORF">Pph01_10590</name>
</gene>
<keyword evidence="2" id="KW-1185">Reference proteome</keyword>
<dbReference type="Proteomes" id="UP000622547">
    <property type="component" value="Unassembled WGS sequence"/>
</dbReference>
<accession>A0A8J3U0N0</accession>
<reference evidence="1 2" key="1">
    <citation type="submission" date="2021-01" db="EMBL/GenBank/DDBJ databases">
        <title>Whole genome shotgun sequence of Planotetraspora phitsanulokensis NBRC 104273.</title>
        <authorList>
            <person name="Komaki H."/>
            <person name="Tamura T."/>
        </authorList>
    </citation>
    <scope>NUCLEOTIDE SEQUENCE [LARGE SCALE GENOMIC DNA]</scope>
    <source>
        <strain evidence="1 2">NBRC 104273</strain>
    </source>
</reference>
<protein>
    <submittedName>
        <fullName evidence="1">Uncharacterized protein</fullName>
    </submittedName>
</protein>
<dbReference type="AlphaFoldDB" id="A0A8J3U0N0"/>
<evidence type="ECO:0000313" key="1">
    <source>
        <dbReference type="EMBL" id="GII36056.1"/>
    </source>
</evidence>
<organism evidence="1 2">
    <name type="scientific">Planotetraspora phitsanulokensis</name>
    <dbReference type="NCBI Taxonomy" id="575192"/>
    <lineage>
        <taxon>Bacteria</taxon>
        <taxon>Bacillati</taxon>
        <taxon>Actinomycetota</taxon>
        <taxon>Actinomycetes</taxon>
        <taxon>Streptosporangiales</taxon>
        <taxon>Streptosporangiaceae</taxon>
        <taxon>Planotetraspora</taxon>
    </lineage>
</organism>
<comment type="caution">
    <text evidence="1">The sequence shown here is derived from an EMBL/GenBank/DDBJ whole genome shotgun (WGS) entry which is preliminary data.</text>
</comment>